<dbReference type="Proteomes" id="UP000824209">
    <property type="component" value="Unassembled WGS sequence"/>
</dbReference>
<reference evidence="2" key="2">
    <citation type="submission" date="2021-04" db="EMBL/GenBank/DDBJ databases">
        <authorList>
            <person name="Gilroy R."/>
        </authorList>
    </citation>
    <scope>NUCLEOTIDE SEQUENCE</scope>
    <source>
        <strain evidence="2">ChiBcec8-14828</strain>
    </source>
</reference>
<evidence type="ECO:0000313" key="2">
    <source>
        <dbReference type="EMBL" id="HJB40589.1"/>
    </source>
</evidence>
<feature type="region of interest" description="Disordered" evidence="1">
    <location>
        <begin position="1"/>
        <end position="28"/>
    </location>
</feature>
<accession>A0A9D2M4N4</accession>
<reference evidence="2" key="1">
    <citation type="journal article" date="2021" name="PeerJ">
        <title>Extensive microbial diversity within the chicken gut microbiome revealed by metagenomics and culture.</title>
        <authorList>
            <person name="Gilroy R."/>
            <person name="Ravi A."/>
            <person name="Getino M."/>
            <person name="Pursley I."/>
            <person name="Horton D.L."/>
            <person name="Alikhan N.F."/>
            <person name="Baker D."/>
            <person name="Gharbi K."/>
            <person name="Hall N."/>
            <person name="Watson M."/>
            <person name="Adriaenssens E.M."/>
            <person name="Foster-Nyarko E."/>
            <person name="Jarju S."/>
            <person name="Secka A."/>
            <person name="Antonio M."/>
            <person name="Oren A."/>
            <person name="Chaudhuri R.R."/>
            <person name="La Ragione R."/>
            <person name="Hildebrand F."/>
            <person name="Pallen M.J."/>
        </authorList>
    </citation>
    <scope>NUCLEOTIDE SEQUENCE</scope>
    <source>
        <strain evidence="2">ChiBcec8-14828</strain>
    </source>
</reference>
<dbReference type="EMBL" id="DWYA01000084">
    <property type="protein sequence ID" value="HJB40589.1"/>
    <property type="molecule type" value="Genomic_DNA"/>
</dbReference>
<dbReference type="AlphaFoldDB" id="A0A9D2M4N4"/>
<evidence type="ECO:0000313" key="3">
    <source>
        <dbReference type="Proteomes" id="UP000824209"/>
    </source>
</evidence>
<gene>
    <name evidence="2" type="ORF">H9943_09370</name>
</gene>
<sequence length="227" mass="25823">EQEQTQAAQEQANAQETTQAAAGKTLTSSEKAENLKNYFLDKYKDYGLTLSSGLTAPKHGVAPSFSIDPRAIEQAANDPQKAKELDELIYGLTTIGTNLFNALNHPPEVKVTKTIHIKADGSSESITRREYSSPQAKAQYGGFDVNSFLDEQDELLEKHESDFDYEKAVGSDWSEKLTESLWQEHLEDKKWLRQYRNDMRMEEWVSGQQEEKYFLTGQKNQFMDIKA</sequence>
<feature type="non-terminal residue" evidence="2">
    <location>
        <position position="1"/>
    </location>
</feature>
<comment type="caution">
    <text evidence="2">The sequence shown here is derived from an EMBL/GenBank/DDBJ whole genome shotgun (WGS) entry which is preliminary data.</text>
</comment>
<proteinExistence type="predicted"/>
<evidence type="ECO:0000256" key="1">
    <source>
        <dbReference type="SAM" id="MobiDB-lite"/>
    </source>
</evidence>
<feature type="compositionally biased region" description="Low complexity" evidence="1">
    <location>
        <begin position="1"/>
        <end position="22"/>
    </location>
</feature>
<protein>
    <submittedName>
        <fullName evidence="2">Uncharacterized protein</fullName>
    </submittedName>
</protein>
<organism evidence="2 3">
    <name type="scientific">Candidatus Ruthenibacterium avium</name>
    <dbReference type="NCBI Taxonomy" id="2838751"/>
    <lineage>
        <taxon>Bacteria</taxon>
        <taxon>Bacillati</taxon>
        <taxon>Bacillota</taxon>
        <taxon>Clostridia</taxon>
        <taxon>Eubacteriales</taxon>
        <taxon>Oscillospiraceae</taxon>
        <taxon>Ruthenibacterium</taxon>
    </lineage>
</organism>
<name>A0A9D2M4N4_9FIRM</name>